<dbReference type="AlphaFoldDB" id="A0A1F6WV45"/>
<evidence type="ECO:0000256" key="1">
    <source>
        <dbReference type="SAM" id="Phobius"/>
    </source>
</evidence>
<dbReference type="STRING" id="1801770.A3A01_00135"/>
<feature type="transmembrane region" description="Helical" evidence="1">
    <location>
        <begin position="6"/>
        <end position="23"/>
    </location>
</feature>
<name>A0A1F6WV45_9BACT</name>
<accession>A0A1F6WV45</accession>
<evidence type="ECO:0000313" key="3">
    <source>
        <dbReference type="Proteomes" id="UP000179352"/>
    </source>
</evidence>
<dbReference type="EMBL" id="MFUU01000019">
    <property type="protein sequence ID" value="OGI85746.1"/>
    <property type="molecule type" value="Genomic_DNA"/>
</dbReference>
<feature type="transmembrane region" description="Helical" evidence="1">
    <location>
        <begin position="30"/>
        <end position="47"/>
    </location>
</feature>
<proteinExistence type="predicted"/>
<evidence type="ECO:0000313" key="2">
    <source>
        <dbReference type="EMBL" id="OGI85746.1"/>
    </source>
</evidence>
<sequence length="173" mass="19610">MKFFPFIIGGIIIAILLGIIFRGRSKGISWSWLGGATFLVLLGWGALKYLNRPRESDEPDREVRDTRPASPAPTYIQQVAGSGGTFEFPVSGEGHATKTNGVRAWLDPIRTSVFPSQPARYVFVEDTVVFFDDTEGARVDRTPHHQVWLDMPAGRYIIYPLGNRDRIFVRWWQ</sequence>
<comment type="caution">
    <text evidence="2">The sequence shown here is derived from an EMBL/GenBank/DDBJ whole genome shotgun (WGS) entry which is preliminary data.</text>
</comment>
<reference evidence="2 3" key="1">
    <citation type="journal article" date="2016" name="Nat. Commun.">
        <title>Thousands of microbial genomes shed light on interconnected biogeochemical processes in an aquifer system.</title>
        <authorList>
            <person name="Anantharaman K."/>
            <person name="Brown C.T."/>
            <person name="Hug L.A."/>
            <person name="Sharon I."/>
            <person name="Castelle C.J."/>
            <person name="Probst A.J."/>
            <person name="Thomas B.C."/>
            <person name="Singh A."/>
            <person name="Wilkins M.J."/>
            <person name="Karaoz U."/>
            <person name="Brodie E.L."/>
            <person name="Williams K.H."/>
            <person name="Hubbard S.S."/>
            <person name="Banfield J.F."/>
        </authorList>
    </citation>
    <scope>NUCLEOTIDE SEQUENCE [LARGE SCALE GENOMIC DNA]</scope>
</reference>
<keyword evidence="1" id="KW-0812">Transmembrane</keyword>
<protein>
    <submittedName>
        <fullName evidence="2">Uncharacterized protein</fullName>
    </submittedName>
</protein>
<keyword evidence="1" id="KW-0472">Membrane</keyword>
<keyword evidence="1" id="KW-1133">Transmembrane helix</keyword>
<dbReference type="Proteomes" id="UP000179352">
    <property type="component" value="Unassembled WGS sequence"/>
</dbReference>
<organism evidence="2 3">
    <name type="scientific">Candidatus Nomurabacteria bacterium RIFCSPLOWO2_01_FULL_39_17</name>
    <dbReference type="NCBI Taxonomy" id="1801770"/>
    <lineage>
        <taxon>Bacteria</taxon>
        <taxon>Candidatus Nomuraibacteriota</taxon>
    </lineage>
</organism>
<gene>
    <name evidence="2" type="ORF">A3A01_00135</name>
</gene>